<sequence>MSQPDPGAPPPWQQGQPGQQGQPWAQGQQGQPWQQGQPVQQVCAFHPDRVTARSCTRCGRPACSECLTPAAVGFQCRACVAEGRAGRRQPRNVAGAVRGQQPLVTYVLIVVNILVFAICAGQAGGVLDVTRTSIFERGAMFPAMVVQGEYWRMLTSGFLHLGLVHVALNMISLYMLGIALERVLGRWRFLVVYLLGLLGGSVSVLLFSAPVSLSAGASGAIFGLMGALLVAFRRLRYDARQLVVLLAINLFITFQVSGISWQAHLGGLLIGAAAGAVMVYPPRELRSKVQIGGSALILVVLIVITAVAAPGIDDKDCGLESDGQYYCQQ</sequence>
<evidence type="ECO:0000256" key="1">
    <source>
        <dbReference type="ARBA" id="ARBA00004141"/>
    </source>
</evidence>
<comment type="caution">
    <text evidence="10">The sequence shown here is derived from an EMBL/GenBank/DDBJ whole genome shotgun (WGS) entry which is preliminary data.</text>
</comment>
<dbReference type="InterPro" id="IPR022764">
    <property type="entry name" value="Peptidase_S54_rhomboid_dom"/>
</dbReference>
<dbReference type="SUPFAM" id="SSF144091">
    <property type="entry name" value="Rhomboid-like"/>
    <property type="match status" value="1"/>
</dbReference>
<evidence type="ECO:0000313" key="10">
    <source>
        <dbReference type="EMBL" id="MTD14750.1"/>
    </source>
</evidence>
<feature type="transmembrane region" description="Helical" evidence="8">
    <location>
        <begin position="213"/>
        <end position="232"/>
    </location>
</feature>
<keyword evidence="6 8" id="KW-0472">Membrane</keyword>
<feature type="region of interest" description="Disordered" evidence="7">
    <location>
        <begin position="1"/>
        <end position="32"/>
    </location>
</feature>
<feature type="transmembrane region" description="Helical" evidence="8">
    <location>
        <begin position="293"/>
        <end position="312"/>
    </location>
</feature>
<keyword evidence="10" id="KW-0645">Protease</keyword>
<comment type="similarity">
    <text evidence="2">Belongs to the peptidase S54 family.</text>
</comment>
<dbReference type="AlphaFoldDB" id="A0A7K1FL13"/>
<evidence type="ECO:0000256" key="5">
    <source>
        <dbReference type="ARBA" id="ARBA00022989"/>
    </source>
</evidence>
<keyword evidence="5 8" id="KW-1133">Transmembrane helix</keyword>
<dbReference type="EMBL" id="WLYK01000005">
    <property type="protein sequence ID" value="MTD14750.1"/>
    <property type="molecule type" value="Genomic_DNA"/>
</dbReference>
<gene>
    <name evidence="10" type="ORF">GIS00_12450</name>
</gene>
<evidence type="ECO:0000256" key="4">
    <source>
        <dbReference type="ARBA" id="ARBA00022801"/>
    </source>
</evidence>
<dbReference type="PANTHER" id="PTHR43731:SF14">
    <property type="entry name" value="PRESENILIN-ASSOCIATED RHOMBOID-LIKE PROTEIN, MITOCHONDRIAL"/>
    <property type="match status" value="1"/>
</dbReference>
<dbReference type="Pfam" id="PF01694">
    <property type="entry name" value="Rhomboid"/>
    <property type="match status" value="1"/>
</dbReference>
<protein>
    <submittedName>
        <fullName evidence="10">Rhomboid family intramembrane serine protease</fullName>
    </submittedName>
</protein>
<dbReference type="PANTHER" id="PTHR43731">
    <property type="entry name" value="RHOMBOID PROTEASE"/>
    <property type="match status" value="1"/>
</dbReference>
<accession>A0A7K1FL13</accession>
<evidence type="ECO:0000256" key="7">
    <source>
        <dbReference type="SAM" id="MobiDB-lite"/>
    </source>
</evidence>
<dbReference type="GO" id="GO:0004252">
    <property type="term" value="F:serine-type endopeptidase activity"/>
    <property type="evidence" value="ECO:0007669"/>
    <property type="project" value="InterPro"/>
</dbReference>
<feature type="transmembrane region" description="Helical" evidence="8">
    <location>
        <begin position="239"/>
        <end position="257"/>
    </location>
</feature>
<keyword evidence="11" id="KW-1185">Reference proteome</keyword>
<feature type="transmembrane region" description="Helical" evidence="8">
    <location>
        <begin position="158"/>
        <end position="180"/>
    </location>
</feature>
<feature type="transmembrane region" description="Helical" evidence="8">
    <location>
        <begin position="187"/>
        <end position="207"/>
    </location>
</feature>
<dbReference type="Gene3D" id="1.20.1540.10">
    <property type="entry name" value="Rhomboid-like"/>
    <property type="match status" value="1"/>
</dbReference>
<name>A0A7K1FL13_9ACTN</name>
<feature type="transmembrane region" description="Helical" evidence="8">
    <location>
        <begin position="103"/>
        <end position="123"/>
    </location>
</feature>
<dbReference type="InterPro" id="IPR035952">
    <property type="entry name" value="Rhomboid-like_sf"/>
</dbReference>
<dbReference type="GO" id="GO:0006508">
    <property type="term" value="P:proteolysis"/>
    <property type="evidence" value="ECO:0007669"/>
    <property type="project" value="UniProtKB-KW"/>
</dbReference>
<feature type="transmembrane region" description="Helical" evidence="8">
    <location>
        <begin position="263"/>
        <end position="281"/>
    </location>
</feature>
<evidence type="ECO:0000259" key="9">
    <source>
        <dbReference type="Pfam" id="PF01694"/>
    </source>
</evidence>
<keyword evidence="3 8" id="KW-0812">Transmembrane</keyword>
<evidence type="ECO:0000256" key="2">
    <source>
        <dbReference type="ARBA" id="ARBA00009045"/>
    </source>
</evidence>
<keyword evidence="4" id="KW-0378">Hydrolase</keyword>
<dbReference type="RefSeq" id="WP_154768775.1">
    <property type="nucleotide sequence ID" value="NZ_WLYK01000005.1"/>
</dbReference>
<dbReference type="GO" id="GO:0016020">
    <property type="term" value="C:membrane"/>
    <property type="evidence" value="ECO:0007669"/>
    <property type="project" value="UniProtKB-SubCell"/>
</dbReference>
<reference evidence="10 11" key="1">
    <citation type="submission" date="2019-11" db="EMBL/GenBank/DDBJ databases">
        <authorList>
            <person name="Jiang L.-Q."/>
        </authorList>
    </citation>
    <scope>NUCLEOTIDE SEQUENCE [LARGE SCALE GENOMIC DNA]</scope>
    <source>
        <strain evidence="10 11">YIM 132087</strain>
    </source>
</reference>
<feature type="compositionally biased region" description="Low complexity" evidence="7">
    <location>
        <begin position="13"/>
        <end position="32"/>
    </location>
</feature>
<dbReference type="InterPro" id="IPR050925">
    <property type="entry name" value="Rhomboid_protease_S54"/>
</dbReference>
<proteinExistence type="inferred from homology"/>
<feature type="compositionally biased region" description="Pro residues" evidence="7">
    <location>
        <begin position="1"/>
        <end position="12"/>
    </location>
</feature>
<comment type="subcellular location">
    <subcellularLocation>
        <location evidence="1">Membrane</location>
        <topology evidence="1">Multi-pass membrane protein</topology>
    </subcellularLocation>
</comment>
<evidence type="ECO:0000256" key="3">
    <source>
        <dbReference type="ARBA" id="ARBA00022692"/>
    </source>
</evidence>
<organism evidence="10 11">
    <name type="scientific">Nakamurella alba</name>
    <dbReference type="NCBI Taxonomy" id="2665158"/>
    <lineage>
        <taxon>Bacteria</taxon>
        <taxon>Bacillati</taxon>
        <taxon>Actinomycetota</taxon>
        <taxon>Actinomycetes</taxon>
        <taxon>Nakamurellales</taxon>
        <taxon>Nakamurellaceae</taxon>
        <taxon>Nakamurella</taxon>
    </lineage>
</organism>
<evidence type="ECO:0000256" key="8">
    <source>
        <dbReference type="SAM" id="Phobius"/>
    </source>
</evidence>
<evidence type="ECO:0000256" key="6">
    <source>
        <dbReference type="ARBA" id="ARBA00023136"/>
    </source>
</evidence>
<dbReference type="Proteomes" id="UP000460221">
    <property type="component" value="Unassembled WGS sequence"/>
</dbReference>
<evidence type="ECO:0000313" key="11">
    <source>
        <dbReference type="Proteomes" id="UP000460221"/>
    </source>
</evidence>
<feature type="domain" description="Peptidase S54 rhomboid" evidence="9">
    <location>
        <begin position="148"/>
        <end position="279"/>
    </location>
</feature>